<reference evidence="2 3" key="1">
    <citation type="journal article" date="2018" name="Nat. Ecol. Evol.">
        <title>Pezizomycetes genomes reveal the molecular basis of ectomycorrhizal truffle lifestyle.</title>
        <authorList>
            <person name="Murat C."/>
            <person name="Payen T."/>
            <person name="Noel B."/>
            <person name="Kuo A."/>
            <person name="Morin E."/>
            <person name="Chen J."/>
            <person name="Kohler A."/>
            <person name="Krizsan K."/>
            <person name="Balestrini R."/>
            <person name="Da Silva C."/>
            <person name="Montanini B."/>
            <person name="Hainaut M."/>
            <person name="Levati E."/>
            <person name="Barry K.W."/>
            <person name="Belfiori B."/>
            <person name="Cichocki N."/>
            <person name="Clum A."/>
            <person name="Dockter R.B."/>
            <person name="Fauchery L."/>
            <person name="Guy J."/>
            <person name="Iotti M."/>
            <person name="Le Tacon F."/>
            <person name="Lindquist E.A."/>
            <person name="Lipzen A."/>
            <person name="Malagnac F."/>
            <person name="Mello A."/>
            <person name="Molinier V."/>
            <person name="Miyauchi S."/>
            <person name="Poulain J."/>
            <person name="Riccioni C."/>
            <person name="Rubini A."/>
            <person name="Sitrit Y."/>
            <person name="Splivallo R."/>
            <person name="Traeger S."/>
            <person name="Wang M."/>
            <person name="Zifcakova L."/>
            <person name="Wipf D."/>
            <person name="Zambonelli A."/>
            <person name="Paolocci F."/>
            <person name="Nowrousian M."/>
            <person name="Ottonello S."/>
            <person name="Baldrian P."/>
            <person name="Spatafora J.W."/>
            <person name="Henrissat B."/>
            <person name="Nagy L.G."/>
            <person name="Aury J.M."/>
            <person name="Wincker P."/>
            <person name="Grigoriev I.V."/>
            <person name="Bonfante P."/>
            <person name="Martin F.M."/>
        </authorList>
    </citation>
    <scope>NUCLEOTIDE SEQUENCE [LARGE SCALE GENOMIC DNA]</scope>
    <source>
        <strain evidence="2 3">CCBAS932</strain>
    </source>
</reference>
<protein>
    <submittedName>
        <fullName evidence="2">Uncharacterized protein</fullName>
    </submittedName>
</protein>
<evidence type="ECO:0000313" key="3">
    <source>
        <dbReference type="Proteomes" id="UP000277580"/>
    </source>
</evidence>
<dbReference type="InParanoid" id="A0A3N4L0N2"/>
<dbReference type="Proteomes" id="UP000277580">
    <property type="component" value="Unassembled WGS sequence"/>
</dbReference>
<gene>
    <name evidence="2" type="ORF">P167DRAFT_570617</name>
</gene>
<organism evidence="2 3">
    <name type="scientific">Morchella conica CCBAS932</name>
    <dbReference type="NCBI Taxonomy" id="1392247"/>
    <lineage>
        <taxon>Eukaryota</taxon>
        <taxon>Fungi</taxon>
        <taxon>Dikarya</taxon>
        <taxon>Ascomycota</taxon>
        <taxon>Pezizomycotina</taxon>
        <taxon>Pezizomycetes</taxon>
        <taxon>Pezizales</taxon>
        <taxon>Morchellaceae</taxon>
        <taxon>Morchella</taxon>
    </lineage>
</organism>
<keyword evidence="1" id="KW-0732">Signal</keyword>
<evidence type="ECO:0000256" key="1">
    <source>
        <dbReference type="SAM" id="SignalP"/>
    </source>
</evidence>
<name>A0A3N4L0N2_9PEZI</name>
<feature type="chain" id="PRO_5018274043" evidence="1">
    <location>
        <begin position="17"/>
        <end position="115"/>
    </location>
</feature>
<dbReference type="EMBL" id="ML119109">
    <property type="protein sequence ID" value="RPB16384.1"/>
    <property type="molecule type" value="Genomic_DNA"/>
</dbReference>
<dbReference type="OrthoDB" id="10299091at2759"/>
<feature type="signal peptide" evidence="1">
    <location>
        <begin position="1"/>
        <end position="16"/>
    </location>
</feature>
<sequence length="115" mass="12932">MKFLTLALCFAGAVRALCIPRPDSNTNTNTNTVFNCKTDAMYHPCKIAYDVGHCIERKYPLNLKDTSCGECSESWKKYTKACVDSGCAQWDENPLEKCLWWSGARSWNLVRGVAV</sequence>
<accession>A0A3N4L0N2</accession>
<proteinExistence type="predicted"/>
<keyword evidence="3" id="KW-1185">Reference proteome</keyword>
<dbReference type="AlphaFoldDB" id="A0A3N4L0N2"/>
<evidence type="ECO:0000313" key="2">
    <source>
        <dbReference type="EMBL" id="RPB16384.1"/>
    </source>
</evidence>